<dbReference type="Pfam" id="PF00583">
    <property type="entry name" value="Acetyltransf_1"/>
    <property type="match status" value="1"/>
</dbReference>
<keyword evidence="1 4" id="KW-0808">Transferase</keyword>
<evidence type="ECO:0000256" key="2">
    <source>
        <dbReference type="ARBA" id="ARBA00023315"/>
    </source>
</evidence>
<dbReference type="GO" id="GO:0016746">
    <property type="term" value="F:acyltransferase activity"/>
    <property type="evidence" value="ECO:0007669"/>
    <property type="project" value="UniProtKB-KW"/>
</dbReference>
<reference evidence="4 5" key="1">
    <citation type="submission" date="2021-05" db="EMBL/GenBank/DDBJ databases">
        <title>Biocontrol using Exiguobacterium acetylicum SI17 against litchi downy blight caused by Peronophythora litchii.</title>
        <authorList>
            <person name="Zheng L."/>
        </authorList>
    </citation>
    <scope>NUCLEOTIDE SEQUENCE [LARGE SCALE GENOMIC DNA]</scope>
    <source>
        <strain evidence="4 5">SI17</strain>
    </source>
</reference>
<accession>A0ABX8G8F8</accession>
<dbReference type="SUPFAM" id="SSF55729">
    <property type="entry name" value="Acyl-CoA N-acyltransferases (Nat)"/>
    <property type="match status" value="1"/>
</dbReference>
<keyword evidence="5" id="KW-1185">Reference proteome</keyword>
<protein>
    <submittedName>
        <fullName evidence="4">GNAT family N-acetyltransferase</fullName>
        <ecNumber evidence="4">2.3.1.-</ecNumber>
    </submittedName>
</protein>
<dbReference type="EC" id="2.3.1.-" evidence="4"/>
<organism evidence="4 5">
    <name type="scientific">Exiguobacterium acetylicum</name>
    <name type="common">Brevibacterium acetylicum</name>
    <dbReference type="NCBI Taxonomy" id="41170"/>
    <lineage>
        <taxon>Bacteria</taxon>
        <taxon>Bacillati</taxon>
        <taxon>Bacillota</taxon>
        <taxon>Bacilli</taxon>
        <taxon>Bacillales</taxon>
        <taxon>Bacillales Family XII. Incertae Sedis</taxon>
        <taxon>Exiguobacterium</taxon>
    </lineage>
</organism>
<sequence length="169" mass="19288">MLHHCVMNIRKARLEDASAIARVHIDAWRETYQGIIPAPYLAQLSHAKRTKQWEQTLVDERVYVVESEDEIVGFAQGGPNRSDAREGELYAIYVLQASQGQGFGKALFHQIADDLAEYETMQVSVLRDNPACRFYERFGGQVFEESTIERGGVELVQRIYRIPVKRSSV</sequence>
<dbReference type="CDD" id="cd04301">
    <property type="entry name" value="NAT_SF"/>
    <property type="match status" value="1"/>
</dbReference>
<keyword evidence="2 4" id="KW-0012">Acyltransferase</keyword>
<dbReference type="PROSITE" id="PS51186">
    <property type="entry name" value="GNAT"/>
    <property type="match status" value="1"/>
</dbReference>
<feature type="domain" description="N-acetyltransferase" evidence="3">
    <location>
        <begin position="7"/>
        <end position="165"/>
    </location>
</feature>
<evidence type="ECO:0000259" key="3">
    <source>
        <dbReference type="PROSITE" id="PS51186"/>
    </source>
</evidence>
<evidence type="ECO:0000256" key="1">
    <source>
        <dbReference type="ARBA" id="ARBA00022679"/>
    </source>
</evidence>
<name>A0ABX8G8F8_EXIAC</name>
<evidence type="ECO:0000313" key="5">
    <source>
        <dbReference type="Proteomes" id="UP000679498"/>
    </source>
</evidence>
<dbReference type="RefSeq" id="WP_214813101.1">
    <property type="nucleotide sequence ID" value="NZ_CP075897.1"/>
</dbReference>
<dbReference type="Proteomes" id="UP000679498">
    <property type="component" value="Chromosome"/>
</dbReference>
<dbReference type="PANTHER" id="PTHR43800:SF1">
    <property type="entry name" value="PEPTIDYL-LYSINE N-ACETYLTRANSFERASE YJAB"/>
    <property type="match status" value="1"/>
</dbReference>
<dbReference type="EMBL" id="CP075897">
    <property type="protein sequence ID" value="QWB29442.1"/>
    <property type="molecule type" value="Genomic_DNA"/>
</dbReference>
<dbReference type="InterPro" id="IPR016181">
    <property type="entry name" value="Acyl_CoA_acyltransferase"/>
</dbReference>
<gene>
    <name evidence="4" type="ORF">KKI46_12700</name>
</gene>
<evidence type="ECO:0000313" key="4">
    <source>
        <dbReference type="EMBL" id="QWB29442.1"/>
    </source>
</evidence>
<dbReference type="GeneID" id="88812549"/>
<dbReference type="PANTHER" id="PTHR43800">
    <property type="entry name" value="PEPTIDYL-LYSINE N-ACETYLTRANSFERASE YJAB"/>
    <property type="match status" value="1"/>
</dbReference>
<dbReference type="InterPro" id="IPR000182">
    <property type="entry name" value="GNAT_dom"/>
</dbReference>
<dbReference type="Gene3D" id="3.40.630.30">
    <property type="match status" value="1"/>
</dbReference>
<proteinExistence type="predicted"/>